<dbReference type="OrthoDB" id="1896086at2759"/>
<organism evidence="1 2">
    <name type="scientific">Colletotrichum musicola</name>
    <dbReference type="NCBI Taxonomy" id="2175873"/>
    <lineage>
        <taxon>Eukaryota</taxon>
        <taxon>Fungi</taxon>
        <taxon>Dikarya</taxon>
        <taxon>Ascomycota</taxon>
        <taxon>Pezizomycotina</taxon>
        <taxon>Sordariomycetes</taxon>
        <taxon>Hypocreomycetidae</taxon>
        <taxon>Glomerellales</taxon>
        <taxon>Glomerellaceae</taxon>
        <taxon>Colletotrichum</taxon>
        <taxon>Colletotrichum orchidearum species complex</taxon>
    </lineage>
</organism>
<dbReference type="Proteomes" id="UP000639643">
    <property type="component" value="Unassembled WGS sequence"/>
</dbReference>
<evidence type="ECO:0000313" key="2">
    <source>
        <dbReference type="Proteomes" id="UP000639643"/>
    </source>
</evidence>
<gene>
    <name evidence="1" type="ORF">CMUS01_04265</name>
</gene>
<sequence length="184" mass="19975">MALKGSADNDCGVYSYSIARPAPADDGNKKPVDLDGKQECYTSADVPKHGDINPSHQDRWAKWFCEQDSANKHLGPRDVLEWTPTRWGSEALLTYRISWIAGCVTDAEKQHARTPVDGATCYALLRGNFKGCNPKALPTEASGVGDGQGVLSMSSKGIDGRAQVTWSKGDTDSWSTGLMSPWRV</sequence>
<proteinExistence type="predicted"/>
<protein>
    <submittedName>
        <fullName evidence="1">Uncharacterized protein</fullName>
    </submittedName>
</protein>
<keyword evidence="2" id="KW-1185">Reference proteome</keyword>
<dbReference type="AlphaFoldDB" id="A0A8H6NMW8"/>
<reference evidence="1" key="1">
    <citation type="journal article" date="2020" name="Phytopathology">
        <title>Genome Sequence Resources of Colletotrichum truncatum, C. plurivorum, C. musicola, and C. sojae: Four Species Pathogenic to Soybean (Glycine max).</title>
        <authorList>
            <person name="Rogerio F."/>
            <person name="Boufleur T.R."/>
            <person name="Ciampi-Guillardi M."/>
            <person name="Sukno S.A."/>
            <person name="Thon M.R."/>
            <person name="Massola Junior N.S."/>
            <person name="Baroncelli R."/>
        </authorList>
    </citation>
    <scope>NUCLEOTIDE SEQUENCE</scope>
    <source>
        <strain evidence="1">LFN0074</strain>
    </source>
</reference>
<comment type="caution">
    <text evidence="1">The sequence shown here is derived from an EMBL/GenBank/DDBJ whole genome shotgun (WGS) entry which is preliminary data.</text>
</comment>
<evidence type="ECO:0000313" key="1">
    <source>
        <dbReference type="EMBL" id="KAF6839507.1"/>
    </source>
</evidence>
<accession>A0A8H6NMW8</accession>
<name>A0A8H6NMW8_9PEZI</name>
<dbReference type="EMBL" id="WIGM01000113">
    <property type="protein sequence ID" value="KAF6839507.1"/>
    <property type="molecule type" value="Genomic_DNA"/>
</dbReference>